<comment type="catalytic activity">
    <reaction evidence="8 9 10">
        <text>2-[(2R,5Z)-2-carboxy-4-methylthiazol-5(2H)-ylidene]ethyl phosphate + 4-amino-2-methyl-5-(diphosphooxymethyl)pyrimidine + 2 H(+) = thiamine phosphate + CO2 + diphosphate</text>
        <dbReference type="Rhea" id="RHEA:47844"/>
        <dbReference type="ChEBI" id="CHEBI:15378"/>
        <dbReference type="ChEBI" id="CHEBI:16526"/>
        <dbReference type="ChEBI" id="CHEBI:33019"/>
        <dbReference type="ChEBI" id="CHEBI:37575"/>
        <dbReference type="ChEBI" id="CHEBI:57841"/>
        <dbReference type="ChEBI" id="CHEBI:62899"/>
        <dbReference type="EC" id="2.5.1.3"/>
    </reaction>
</comment>
<evidence type="ECO:0000256" key="5">
    <source>
        <dbReference type="ARBA" id="ARBA00022977"/>
    </source>
</evidence>
<dbReference type="PANTHER" id="PTHR20857">
    <property type="entry name" value="THIAMINE-PHOSPHATE PYROPHOSPHORYLASE"/>
    <property type="match status" value="1"/>
</dbReference>
<comment type="caution">
    <text evidence="9">Lacks conserved residue(s) required for the propagation of feature annotation.</text>
</comment>
<sequence length="215" mass="23320">MPKLFPYRLYLVTDEAACLGRDFFWVVEEAIKGGVDIVQLREKHLDNDAFFEKAMKLKRICRQYSIPLIINDNIDVAVAVDADGVHVGQSDLSISAVINRVGVQMPIGLSLERFEDLKAEGAEDAWYYGVSPIFSTPTKVDTVSEWGLEGLSSLRKLTDKKLVAIGNIKIENAAQIISSGADCLAVVSGICSATDPASAAAAFKSEIAKGLKNLI</sequence>
<organism evidence="13 14">
    <name type="scientific">Belliella filtrata</name>
    <dbReference type="NCBI Taxonomy" id="2923435"/>
    <lineage>
        <taxon>Bacteria</taxon>
        <taxon>Pseudomonadati</taxon>
        <taxon>Bacteroidota</taxon>
        <taxon>Cytophagia</taxon>
        <taxon>Cytophagales</taxon>
        <taxon>Cyclobacteriaceae</taxon>
        <taxon>Belliella</taxon>
    </lineage>
</organism>
<dbReference type="Pfam" id="PF02581">
    <property type="entry name" value="TMP-TENI"/>
    <property type="match status" value="1"/>
</dbReference>
<dbReference type="EC" id="2.5.1.3" evidence="9"/>
<keyword evidence="2 9" id="KW-0808">Transferase</keyword>
<evidence type="ECO:0000256" key="4">
    <source>
        <dbReference type="ARBA" id="ARBA00022842"/>
    </source>
</evidence>
<evidence type="ECO:0000259" key="12">
    <source>
        <dbReference type="Pfam" id="PF02581"/>
    </source>
</evidence>
<evidence type="ECO:0000313" key="13">
    <source>
        <dbReference type="EMBL" id="MCH7409308.1"/>
    </source>
</evidence>
<dbReference type="InterPro" id="IPR013785">
    <property type="entry name" value="Aldolase_TIM"/>
</dbReference>
<dbReference type="SUPFAM" id="SSF51391">
    <property type="entry name" value="Thiamin phosphate synthase"/>
    <property type="match status" value="1"/>
</dbReference>
<feature type="binding site" evidence="9">
    <location>
        <position position="139"/>
    </location>
    <ligand>
        <name>4-amino-2-methyl-5-(diphosphooxymethyl)pyrimidine</name>
        <dbReference type="ChEBI" id="CHEBI:57841"/>
    </ligand>
</feature>
<dbReference type="Proteomes" id="UP001165489">
    <property type="component" value="Unassembled WGS sequence"/>
</dbReference>
<dbReference type="NCBIfam" id="TIGR00693">
    <property type="entry name" value="thiE"/>
    <property type="match status" value="1"/>
</dbReference>
<proteinExistence type="inferred from homology"/>
<comment type="caution">
    <text evidence="13">The sequence shown here is derived from an EMBL/GenBank/DDBJ whole genome shotgun (WGS) entry which is preliminary data.</text>
</comment>
<feature type="binding site" evidence="9">
    <location>
        <position position="71"/>
    </location>
    <ligand>
        <name>4-amino-2-methyl-5-(diphosphooxymethyl)pyrimidine</name>
        <dbReference type="ChEBI" id="CHEBI:57841"/>
    </ligand>
</feature>
<feature type="binding site" evidence="9">
    <location>
        <position position="72"/>
    </location>
    <ligand>
        <name>Mg(2+)</name>
        <dbReference type="ChEBI" id="CHEBI:18420"/>
    </ligand>
</feature>
<comment type="cofactor">
    <cofactor evidence="9">
        <name>Mg(2+)</name>
        <dbReference type="ChEBI" id="CHEBI:18420"/>
    </cofactor>
    <text evidence="9">Binds 1 Mg(2+) ion per subunit.</text>
</comment>
<comment type="catalytic activity">
    <reaction evidence="6 9 10">
        <text>4-methyl-5-(2-phosphooxyethyl)-thiazole + 4-amino-2-methyl-5-(diphosphooxymethyl)pyrimidine + H(+) = thiamine phosphate + diphosphate</text>
        <dbReference type="Rhea" id="RHEA:22328"/>
        <dbReference type="ChEBI" id="CHEBI:15378"/>
        <dbReference type="ChEBI" id="CHEBI:33019"/>
        <dbReference type="ChEBI" id="CHEBI:37575"/>
        <dbReference type="ChEBI" id="CHEBI:57841"/>
        <dbReference type="ChEBI" id="CHEBI:58296"/>
        <dbReference type="EC" id="2.5.1.3"/>
    </reaction>
</comment>
<name>A0ABS9UYS3_9BACT</name>
<dbReference type="GO" id="GO:0004789">
    <property type="term" value="F:thiamine-phosphate diphosphorylase activity"/>
    <property type="evidence" value="ECO:0007669"/>
    <property type="project" value="UniProtKB-EC"/>
</dbReference>
<keyword evidence="5 9" id="KW-0784">Thiamine biosynthesis</keyword>
<dbReference type="InterPro" id="IPR034291">
    <property type="entry name" value="TMP_synthase"/>
</dbReference>
<protein>
    <recommendedName>
        <fullName evidence="9">Thiamine-phosphate synthase</fullName>
        <shortName evidence="9">TP synthase</shortName>
        <shortName evidence="9">TPS</shortName>
        <ecNumber evidence="9">2.5.1.3</ecNumber>
    </recommendedName>
    <alternativeName>
        <fullName evidence="9">Thiamine-phosphate pyrophosphorylase</fullName>
        <shortName evidence="9">TMP pyrophosphorylase</shortName>
        <shortName evidence="9">TMP-PPase</shortName>
    </alternativeName>
</protein>
<dbReference type="HAMAP" id="MF_00097">
    <property type="entry name" value="TMP_synthase"/>
    <property type="match status" value="1"/>
</dbReference>
<evidence type="ECO:0000256" key="3">
    <source>
        <dbReference type="ARBA" id="ARBA00022723"/>
    </source>
</evidence>
<comment type="similarity">
    <text evidence="9 10">Belongs to the thiamine-phosphate synthase family.</text>
</comment>
<evidence type="ECO:0000256" key="7">
    <source>
        <dbReference type="ARBA" id="ARBA00047851"/>
    </source>
</evidence>
<feature type="binding site" evidence="9">
    <location>
        <begin position="136"/>
        <end position="138"/>
    </location>
    <ligand>
        <name>2-[(2R,5Z)-2-carboxy-4-methylthiazol-5(2H)-ylidene]ethyl phosphate</name>
        <dbReference type="ChEBI" id="CHEBI:62899"/>
    </ligand>
</feature>
<evidence type="ECO:0000313" key="14">
    <source>
        <dbReference type="Proteomes" id="UP001165489"/>
    </source>
</evidence>
<comment type="function">
    <text evidence="9">Condenses 4-methyl-5-(beta-hydroxyethyl)thiazole monophosphate (THZ-P) and 2-methyl-4-amino-5-hydroxymethyl pyrimidine pyrophosphate (HMP-PP) to form thiamine monophosphate (TMP).</text>
</comment>
<accession>A0ABS9UYS3</accession>
<keyword evidence="4 9" id="KW-0460">Magnesium</keyword>
<dbReference type="InterPro" id="IPR036206">
    <property type="entry name" value="ThiamineP_synth_sf"/>
</dbReference>
<keyword evidence="3 9" id="KW-0479">Metal-binding</keyword>
<dbReference type="EMBL" id="JAKZGP010000014">
    <property type="protein sequence ID" value="MCH7409308.1"/>
    <property type="molecule type" value="Genomic_DNA"/>
</dbReference>
<keyword evidence="14" id="KW-1185">Reference proteome</keyword>
<feature type="binding site" evidence="9">
    <location>
        <position position="110"/>
    </location>
    <ligand>
        <name>4-amino-2-methyl-5-(diphosphooxymethyl)pyrimidine</name>
        <dbReference type="ChEBI" id="CHEBI:57841"/>
    </ligand>
</feature>
<comment type="pathway">
    <text evidence="1 9 11">Cofactor biosynthesis; thiamine diphosphate biosynthesis; thiamine phosphate from 4-amino-2-methyl-5-diphosphomethylpyrimidine and 4-methyl-5-(2-phosphoethyl)-thiazole: step 1/1.</text>
</comment>
<dbReference type="PANTHER" id="PTHR20857:SF23">
    <property type="entry name" value="THIAMINE BIOSYNTHETIC BIFUNCTIONAL ENZYME"/>
    <property type="match status" value="1"/>
</dbReference>
<comment type="catalytic activity">
    <reaction evidence="7 9 10">
        <text>2-(2-carboxy-4-methylthiazol-5-yl)ethyl phosphate + 4-amino-2-methyl-5-(diphosphooxymethyl)pyrimidine + 2 H(+) = thiamine phosphate + CO2 + diphosphate</text>
        <dbReference type="Rhea" id="RHEA:47848"/>
        <dbReference type="ChEBI" id="CHEBI:15378"/>
        <dbReference type="ChEBI" id="CHEBI:16526"/>
        <dbReference type="ChEBI" id="CHEBI:33019"/>
        <dbReference type="ChEBI" id="CHEBI:37575"/>
        <dbReference type="ChEBI" id="CHEBI:57841"/>
        <dbReference type="ChEBI" id="CHEBI:62890"/>
        <dbReference type="EC" id="2.5.1.3"/>
    </reaction>
</comment>
<evidence type="ECO:0000256" key="6">
    <source>
        <dbReference type="ARBA" id="ARBA00047334"/>
    </source>
</evidence>
<feature type="domain" description="Thiamine phosphate synthase/TenI" evidence="12">
    <location>
        <begin position="9"/>
        <end position="190"/>
    </location>
</feature>
<dbReference type="Gene3D" id="3.20.20.70">
    <property type="entry name" value="Aldolase class I"/>
    <property type="match status" value="1"/>
</dbReference>
<feature type="binding site" evidence="9">
    <location>
        <begin position="39"/>
        <end position="43"/>
    </location>
    <ligand>
        <name>4-amino-2-methyl-5-(diphosphooxymethyl)pyrimidine</name>
        <dbReference type="ChEBI" id="CHEBI:57841"/>
    </ligand>
</feature>
<evidence type="ECO:0000256" key="11">
    <source>
        <dbReference type="RuleBase" id="RU004253"/>
    </source>
</evidence>
<feature type="binding site" evidence="9">
    <location>
        <begin position="187"/>
        <end position="188"/>
    </location>
    <ligand>
        <name>2-[(2R,5Z)-2-carboxy-4-methylthiazol-5(2H)-ylidene]ethyl phosphate</name>
        <dbReference type="ChEBI" id="CHEBI:62899"/>
    </ligand>
</feature>
<dbReference type="InterPro" id="IPR022998">
    <property type="entry name" value="ThiamineP_synth_TenI"/>
</dbReference>
<dbReference type="RefSeq" id="WP_241347656.1">
    <property type="nucleotide sequence ID" value="NZ_JAKZGP010000014.1"/>
</dbReference>
<dbReference type="CDD" id="cd00564">
    <property type="entry name" value="TMP_TenI"/>
    <property type="match status" value="1"/>
</dbReference>
<evidence type="ECO:0000256" key="8">
    <source>
        <dbReference type="ARBA" id="ARBA00047883"/>
    </source>
</evidence>
<evidence type="ECO:0000256" key="10">
    <source>
        <dbReference type="RuleBase" id="RU003826"/>
    </source>
</evidence>
<evidence type="ECO:0000256" key="2">
    <source>
        <dbReference type="ARBA" id="ARBA00022679"/>
    </source>
</evidence>
<evidence type="ECO:0000256" key="9">
    <source>
        <dbReference type="HAMAP-Rule" id="MF_00097"/>
    </source>
</evidence>
<feature type="binding site" evidence="9">
    <location>
        <position position="91"/>
    </location>
    <ligand>
        <name>Mg(2+)</name>
        <dbReference type="ChEBI" id="CHEBI:18420"/>
    </ligand>
</feature>
<gene>
    <name evidence="9 13" type="primary">thiE</name>
    <name evidence="13" type="ORF">MM239_07885</name>
</gene>
<reference evidence="13" key="1">
    <citation type="submission" date="2022-03" db="EMBL/GenBank/DDBJ databases">
        <title>De novo assembled genomes of Belliella spp. (Cyclobacteriaceae) strains.</title>
        <authorList>
            <person name="Szabo A."/>
            <person name="Korponai K."/>
            <person name="Felfoldi T."/>
        </authorList>
    </citation>
    <scope>NUCLEOTIDE SEQUENCE</scope>
    <source>
        <strain evidence="13">DSM 111904</strain>
    </source>
</reference>
<evidence type="ECO:0000256" key="1">
    <source>
        <dbReference type="ARBA" id="ARBA00005165"/>
    </source>
</evidence>